<name>A0A381R9I3_9ZZZZ</name>
<reference evidence="3" key="1">
    <citation type="submission" date="2018-05" db="EMBL/GenBank/DDBJ databases">
        <authorList>
            <person name="Lanie J.A."/>
            <person name="Ng W.-L."/>
            <person name="Kazmierczak K.M."/>
            <person name="Andrzejewski T.M."/>
            <person name="Davidsen T.M."/>
            <person name="Wayne K.J."/>
            <person name="Tettelin H."/>
            <person name="Glass J.I."/>
            <person name="Rusch D."/>
            <person name="Podicherti R."/>
            <person name="Tsui H.-C.T."/>
            <person name="Winkler M.E."/>
        </authorList>
    </citation>
    <scope>NUCLEOTIDE SEQUENCE</scope>
</reference>
<feature type="domain" description="Transketolase N-terminal" evidence="2">
    <location>
        <begin position="86"/>
        <end position="268"/>
    </location>
</feature>
<dbReference type="InterPro" id="IPR009014">
    <property type="entry name" value="Transketo_C/PFOR_II"/>
</dbReference>
<dbReference type="SUPFAM" id="SSF52518">
    <property type="entry name" value="Thiamin diphosphate-binding fold (THDP-binding)"/>
    <property type="match status" value="2"/>
</dbReference>
<dbReference type="Gene3D" id="3.40.50.970">
    <property type="match status" value="2"/>
</dbReference>
<evidence type="ECO:0000256" key="1">
    <source>
        <dbReference type="ARBA" id="ARBA00001964"/>
    </source>
</evidence>
<dbReference type="Gene3D" id="3.40.50.920">
    <property type="match status" value="1"/>
</dbReference>
<dbReference type="InterPro" id="IPR005474">
    <property type="entry name" value="Transketolase_N"/>
</dbReference>
<protein>
    <recommendedName>
        <fullName evidence="2">Transketolase N-terminal domain-containing protein</fullName>
    </recommendedName>
</protein>
<dbReference type="PANTHER" id="PTHR43825">
    <property type="entry name" value="PYRUVATE DEHYDROGENASE E1 COMPONENT"/>
    <property type="match status" value="1"/>
</dbReference>
<comment type="cofactor">
    <cofactor evidence="1">
        <name>thiamine diphosphate</name>
        <dbReference type="ChEBI" id="CHEBI:58937"/>
    </cofactor>
</comment>
<organism evidence="3">
    <name type="scientific">marine metagenome</name>
    <dbReference type="NCBI Taxonomy" id="408172"/>
    <lineage>
        <taxon>unclassified sequences</taxon>
        <taxon>metagenomes</taxon>
        <taxon>ecological metagenomes</taxon>
    </lineage>
</organism>
<proteinExistence type="predicted"/>
<dbReference type="Pfam" id="PF00456">
    <property type="entry name" value="Transketolase_N"/>
    <property type="match status" value="1"/>
</dbReference>
<evidence type="ECO:0000259" key="2">
    <source>
        <dbReference type="Pfam" id="PF00456"/>
    </source>
</evidence>
<accession>A0A381R9I3</accession>
<dbReference type="PANTHER" id="PTHR43825:SF1">
    <property type="entry name" value="TRANSKETOLASE-LIKE PYRIMIDINE-BINDING DOMAIN-CONTAINING PROTEIN"/>
    <property type="match status" value="1"/>
</dbReference>
<dbReference type="EMBL" id="UINC01001666">
    <property type="protein sequence ID" value="SUZ86123.1"/>
    <property type="molecule type" value="Genomic_DNA"/>
</dbReference>
<dbReference type="SUPFAM" id="SSF52922">
    <property type="entry name" value="TK C-terminal domain-like"/>
    <property type="match status" value="1"/>
</dbReference>
<gene>
    <name evidence="3" type="ORF">METZ01_LOCUS38977</name>
</gene>
<evidence type="ECO:0000313" key="3">
    <source>
        <dbReference type="EMBL" id="SUZ86123.1"/>
    </source>
</evidence>
<dbReference type="InterPro" id="IPR051157">
    <property type="entry name" value="PDH/Transketolase"/>
</dbReference>
<dbReference type="InterPro" id="IPR029061">
    <property type="entry name" value="THDP-binding"/>
</dbReference>
<sequence>MLNLRQSGHPGGSRSKVHGMVTTLLSGAMRWDIRDAGKRFADRYVLVAGHTNPVVYATLAVLNEALIIKYNQTGNAKYKHFKGDEFQLRWEDLLMLRKHGGLPGHAEMEGKTLFFKFNTGPSGHGSPPAAGEALALKFAKVPEVKVFAFEGEGGFTTGASHETINSAWGLGLGNLIYFMDWNDYGIDARPFSSIVYGTPKDWFGSHGWHVEGTMEGENWGELTKAYHRLLIENADPNIPKVVYARSRKGRGYHKFDYASHGAAHKRNSELFWKTKKDFAKKYNVDFEGFGSKAPEFWDGQVEQARSLFNTIFSVMESNQELVDYLSDTLISLGDSVPEKIDGCKVTVKNPANDKTLFNVESLPGDLFVAPGEKAPNRVGFSKYASYINSKSIEKYGRPLVIAMSADLADSTNISGFAKGYNGSPDFGLYDKDTNPDSPLMPQGITEFTNSGMLAGLATVNLDEDPYSEFNGFYGAMSTYGSFSYLKYGPIRLFSQVAQDSNLKVGKLIWVAGHSGPETAEDSRTHFGIFAPGVTQLLPDGHIINLHPWEHNEVAPALAAALATDVPIVALHLTRPPVEIPDRKALNMASHMEAAKGAYIIKDYDKSRPEEGVVIIRGTSCTNSLMKILPRFDAKNHNIKIVAAISWELFQRQPVDYRSSIISDQEWMDAMVITNGALRLMHKWVANRVVVKYSMSPDFDNRWRTGGSLEEIVAESKLDPTSIWEGINRFAKEREQRLNSVRDSIPV</sequence>
<dbReference type="AlphaFoldDB" id="A0A381R9I3"/>